<dbReference type="GO" id="GO:0016747">
    <property type="term" value="F:acyltransferase activity, transferring groups other than amino-acyl groups"/>
    <property type="evidence" value="ECO:0007669"/>
    <property type="project" value="InterPro"/>
</dbReference>
<dbReference type="PANTHER" id="PTHR43792">
    <property type="entry name" value="GNAT FAMILY, PUTATIVE (AFU_ORTHOLOGUE AFUA_3G00765)-RELATED-RELATED"/>
    <property type="match status" value="1"/>
</dbReference>
<evidence type="ECO:0000259" key="1">
    <source>
        <dbReference type="PROSITE" id="PS51186"/>
    </source>
</evidence>
<dbReference type="PATRIC" id="fig|284581.3.peg.2091"/>
<dbReference type="InterPro" id="IPR051531">
    <property type="entry name" value="N-acetyltransferase"/>
</dbReference>
<dbReference type="SUPFAM" id="SSF55729">
    <property type="entry name" value="Acyl-CoA N-acyltransferases (Nat)"/>
    <property type="match status" value="1"/>
</dbReference>
<dbReference type="AlphaFoldDB" id="A0A0M0L538"/>
<evidence type="ECO:0000313" key="3">
    <source>
        <dbReference type="Proteomes" id="UP000037558"/>
    </source>
</evidence>
<reference evidence="3" key="1">
    <citation type="submission" date="2015-08" db="EMBL/GenBank/DDBJ databases">
        <title>Fjat-14210 dsm16467.</title>
        <authorList>
            <person name="Liu B."/>
            <person name="Wang J."/>
            <person name="Zhu Y."/>
            <person name="Liu G."/>
            <person name="Chen Q."/>
            <person name="Chen Z."/>
            <person name="Lan J."/>
            <person name="Che J."/>
            <person name="Ge C."/>
            <person name="Shi H."/>
            <person name="Pan Z."/>
            <person name="Liu X."/>
        </authorList>
    </citation>
    <scope>NUCLEOTIDE SEQUENCE [LARGE SCALE GENOMIC DNA]</scope>
    <source>
        <strain evidence="3">DSM 16467</strain>
    </source>
</reference>
<dbReference type="InterPro" id="IPR000182">
    <property type="entry name" value="GNAT_dom"/>
</dbReference>
<feature type="domain" description="N-acetyltransferase" evidence="1">
    <location>
        <begin position="11"/>
        <end position="171"/>
    </location>
</feature>
<dbReference type="PROSITE" id="PS51186">
    <property type="entry name" value="GNAT"/>
    <property type="match status" value="1"/>
</dbReference>
<proteinExistence type="predicted"/>
<gene>
    <name evidence="2" type="ORF">AMD01_10040</name>
</gene>
<dbReference type="Gene3D" id="3.40.630.30">
    <property type="match status" value="1"/>
</dbReference>
<sequence length="176" mass="20274">MHTYFLTSERMGFREMKSSDLPNLMTIFSDPIAMTYYQDTKTEQEALQWIKWTKQNYQVFQTGLWVVEDKQEGNFIGLCGLIPHKIDGQVEIEIGYLLKRSYWNQGLATEAAGACLKYGFDVLKFNRIVSLISPDHAASIRVAQKIGMVREKMVIEHEKCVEMYGVNKNDSTFINA</sequence>
<accession>A0A0M0L538</accession>
<dbReference type="InterPro" id="IPR016181">
    <property type="entry name" value="Acyl_CoA_acyltransferase"/>
</dbReference>
<dbReference type="Proteomes" id="UP000037558">
    <property type="component" value="Unassembled WGS sequence"/>
</dbReference>
<comment type="caution">
    <text evidence="2">The sequence shown here is derived from an EMBL/GenBank/DDBJ whole genome shotgun (WGS) entry which is preliminary data.</text>
</comment>
<dbReference type="Pfam" id="PF13302">
    <property type="entry name" value="Acetyltransf_3"/>
    <property type="match status" value="1"/>
</dbReference>
<keyword evidence="3" id="KW-1185">Reference proteome</keyword>
<dbReference type="PANTHER" id="PTHR43792:SF1">
    <property type="entry name" value="N-ACETYLTRANSFERASE DOMAIN-CONTAINING PROTEIN"/>
    <property type="match status" value="1"/>
</dbReference>
<dbReference type="EMBL" id="LILC01000013">
    <property type="protein sequence ID" value="KOO46195.1"/>
    <property type="molecule type" value="Genomic_DNA"/>
</dbReference>
<protein>
    <recommendedName>
        <fullName evidence="1">N-acetyltransferase domain-containing protein</fullName>
    </recommendedName>
</protein>
<name>A0A0M0L538_9BACI</name>
<evidence type="ECO:0000313" key="2">
    <source>
        <dbReference type="EMBL" id="KOO46195.1"/>
    </source>
</evidence>
<organism evidence="2 3">
    <name type="scientific">Priestia koreensis</name>
    <dbReference type="NCBI Taxonomy" id="284581"/>
    <lineage>
        <taxon>Bacteria</taxon>
        <taxon>Bacillati</taxon>
        <taxon>Bacillota</taxon>
        <taxon>Bacilli</taxon>
        <taxon>Bacillales</taxon>
        <taxon>Bacillaceae</taxon>
        <taxon>Priestia</taxon>
    </lineage>
</organism>
<dbReference type="STRING" id="284581.AMD01_10040"/>